<sequence>MTMETGHIGPGQVVDGKYRIVRLLGTGGMGAVYEGENLRIRRRVAIKVLHASVSENVEVVKRFEREAQAAALVGSEHICEVLDLGMLDDGTRFMVMEYLEGETLGQRIKKTGRLTPAQSTPLLVQVLEALGKAHAAGIIHRDLKPDNIFILPQRSSIRDFVKILDFGVSKFSQLASDEMSVTRAGAVVGTPYYMSPEQARGSAVVDARSDVYAIGVLLYQATTGQVPFQAETFNELLFKIVLDVAPPPQTYAPDLDADFAGIIQKAMARDPVQRFQSCAEFRDALLAYQAARLNGHPPLGPQVSYPSLAPLGSRPSLPQPFPGLEGSASVPGASVSLTATPPGGTPTASSWGNASSAEAPPRSRAPMLIGLFAGVSVLGGAIIAAVLFLGKPSSGKATTAPSAQPSSKPIATVSAPPLEPSTTPTATVTSTASVAITAPSATESAAPSSAALPAESATAGGKYLHWPGKATGGKPTTTSTSKPASGSTSRPGTPDLGY</sequence>
<dbReference type="SUPFAM" id="SSF56112">
    <property type="entry name" value="Protein kinase-like (PK-like)"/>
    <property type="match status" value="1"/>
</dbReference>
<dbReference type="InterPro" id="IPR011009">
    <property type="entry name" value="Kinase-like_dom_sf"/>
</dbReference>
<keyword evidence="4 7" id="KW-0547">Nucleotide-binding</keyword>
<dbReference type="GO" id="GO:0005524">
    <property type="term" value="F:ATP binding"/>
    <property type="evidence" value="ECO:0007669"/>
    <property type="project" value="UniProtKB-UniRule"/>
</dbReference>
<feature type="compositionally biased region" description="Low complexity" evidence="8">
    <location>
        <begin position="338"/>
        <end position="360"/>
    </location>
</feature>
<dbReference type="PANTHER" id="PTHR43289:SF34">
    <property type="entry name" value="SERINE_THREONINE-PROTEIN KINASE YBDM-RELATED"/>
    <property type="match status" value="1"/>
</dbReference>
<name>A0A3S5GXY7_9BACT</name>
<dbReference type="InterPro" id="IPR000719">
    <property type="entry name" value="Prot_kinase_dom"/>
</dbReference>
<evidence type="ECO:0000256" key="7">
    <source>
        <dbReference type="PROSITE-ProRule" id="PRU10141"/>
    </source>
</evidence>
<dbReference type="InterPro" id="IPR008271">
    <property type="entry name" value="Ser/Thr_kinase_AS"/>
</dbReference>
<feature type="domain" description="Protein kinase" evidence="10">
    <location>
        <begin position="18"/>
        <end position="286"/>
    </location>
</feature>
<evidence type="ECO:0000256" key="5">
    <source>
        <dbReference type="ARBA" id="ARBA00022777"/>
    </source>
</evidence>
<evidence type="ECO:0000256" key="8">
    <source>
        <dbReference type="SAM" id="MobiDB-lite"/>
    </source>
</evidence>
<keyword evidence="9" id="KW-0812">Transmembrane</keyword>
<accession>A0A3S5GXY7</accession>
<dbReference type="PROSITE" id="PS50011">
    <property type="entry name" value="PROTEIN_KINASE_DOM"/>
    <property type="match status" value="1"/>
</dbReference>
<proteinExistence type="predicted"/>
<reference evidence="11" key="1">
    <citation type="journal article" date="2018" name="J. Ind. Microbiol. Biotechnol.">
        <title>Genome mining reveals uncommon alkylpyrones as type III PKS products from myxobacteria.</title>
        <authorList>
            <person name="Hug J.J."/>
            <person name="Panter F."/>
            <person name="Krug D."/>
            <person name="Muller R."/>
        </authorList>
    </citation>
    <scope>NUCLEOTIDE SEQUENCE</scope>
    <source>
        <strain evidence="11">MSr4204</strain>
    </source>
</reference>
<dbReference type="AlphaFoldDB" id="A0A3S5GXY7"/>
<dbReference type="SMART" id="SM00220">
    <property type="entry name" value="S_TKc"/>
    <property type="match status" value="1"/>
</dbReference>
<dbReference type="EC" id="2.7.11.1" evidence="1"/>
<dbReference type="FunFam" id="1.10.510.10:FF:000021">
    <property type="entry name" value="Serine/threonine protein kinase"/>
    <property type="match status" value="1"/>
</dbReference>
<evidence type="ECO:0000256" key="1">
    <source>
        <dbReference type="ARBA" id="ARBA00012513"/>
    </source>
</evidence>
<protein>
    <recommendedName>
        <fullName evidence="1">non-specific serine/threonine protein kinase</fullName>
        <ecNumber evidence="1">2.7.11.1</ecNumber>
    </recommendedName>
</protein>
<evidence type="ECO:0000256" key="9">
    <source>
        <dbReference type="SAM" id="Phobius"/>
    </source>
</evidence>
<evidence type="ECO:0000313" key="11">
    <source>
        <dbReference type="EMBL" id="AYM54080.1"/>
    </source>
</evidence>
<evidence type="ECO:0000256" key="2">
    <source>
        <dbReference type="ARBA" id="ARBA00022527"/>
    </source>
</evidence>
<dbReference type="PROSITE" id="PS00107">
    <property type="entry name" value="PROTEIN_KINASE_ATP"/>
    <property type="match status" value="1"/>
</dbReference>
<feature type="region of interest" description="Disordered" evidence="8">
    <location>
        <begin position="316"/>
        <end position="360"/>
    </location>
</feature>
<feature type="compositionally biased region" description="Low complexity" evidence="8">
    <location>
        <begin position="467"/>
        <end position="489"/>
    </location>
</feature>
<organism evidence="11">
    <name type="scientific">Byssovorax cruenta</name>
    <dbReference type="NCBI Taxonomy" id="293647"/>
    <lineage>
        <taxon>Bacteria</taxon>
        <taxon>Pseudomonadati</taxon>
        <taxon>Myxococcota</taxon>
        <taxon>Polyangia</taxon>
        <taxon>Polyangiales</taxon>
        <taxon>Polyangiaceae</taxon>
        <taxon>Byssovorax</taxon>
    </lineage>
</organism>
<dbReference type="CDD" id="cd14014">
    <property type="entry name" value="STKc_PknB_like"/>
    <property type="match status" value="1"/>
</dbReference>
<keyword evidence="6 7" id="KW-0067">ATP-binding</keyword>
<keyword evidence="9" id="KW-1133">Transmembrane helix</keyword>
<feature type="transmembrane region" description="Helical" evidence="9">
    <location>
        <begin position="367"/>
        <end position="389"/>
    </location>
</feature>
<dbReference type="InterPro" id="IPR017441">
    <property type="entry name" value="Protein_kinase_ATP_BS"/>
</dbReference>
<feature type="region of interest" description="Disordered" evidence="8">
    <location>
        <begin position="394"/>
        <end position="498"/>
    </location>
</feature>
<keyword evidence="2" id="KW-0723">Serine/threonine-protein kinase</keyword>
<dbReference type="PANTHER" id="PTHR43289">
    <property type="entry name" value="MITOGEN-ACTIVATED PROTEIN KINASE KINASE KINASE 20-RELATED"/>
    <property type="match status" value="1"/>
</dbReference>
<keyword evidence="9" id="KW-0472">Membrane</keyword>
<evidence type="ECO:0000259" key="10">
    <source>
        <dbReference type="PROSITE" id="PS50011"/>
    </source>
</evidence>
<evidence type="ECO:0000256" key="3">
    <source>
        <dbReference type="ARBA" id="ARBA00022679"/>
    </source>
</evidence>
<keyword evidence="5 11" id="KW-0418">Kinase</keyword>
<dbReference type="EMBL" id="MH908916">
    <property type="protein sequence ID" value="AYM54080.1"/>
    <property type="molecule type" value="Genomic_DNA"/>
</dbReference>
<dbReference type="GO" id="GO:0004674">
    <property type="term" value="F:protein serine/threonine kinase activity"/>
    <property type="evidence" value="ECO:0007669"/>
    <property type="project" value="UniProtKB-KW"/>
</dbReference>
<feature type="compositionally biased region" description="Polar residues" evidence="8">
    <location>
        <begin position="395"/>
        <end position="409"/>
    </location>
</feature>
<feature type="compositionally biased region" description="Low complexity" evidence="8">
    <location>
        <begin position="420"/>
        <end position="459"/>
    </location>
</feature>
<feature type="binding site" evidence="7">
    <location>
        <position position="47"/>
    </location>
    <ligand>
        <name>ATP</name>
        <dbReference type="ChEBI" id="CHEBI:30616"/>
    </ligand>
</feature>
<keyword evidence="3" id="KW-0808">Transferase</keyword>
<evidence type="ECO:0000256" key="6">
    <source>
        <dbReference type="ARBA" id="ARBA00022840"/>
    </source>
</evidence>
<evidence type="ECO:0000256" key="4">
    <source>
        <dbReference type="ARBA" id="ARBA00022741"/>
    </source>
</evidence>
<dbReference type="Pfam" id="PF00069">
    <property type="entry name" value="Pkinase"/>
    <property type="match status" value="1"/>
</dbReference>
<dbReference type="Gene3D" id="1.10.510.10">
    <property type="entry name" value="Transferase(Phosphotransferase) domain 1"/>
    <property type="match status" value="1"/>
</dbReference>
<dbReference type="PROSITE" id="PS00108">
    <property type="entry name" value="PROTEIN_KINASE_ST"/>
    <property type="match status" value="1"/>
</dbReference>
<dbReference type="Gene3D" id="3.30.200.20">
    <property type="entry name" value="Phosphorylase Kinase, domain 1"/>
    <property type="match status" value="1"/>
</dbReference>